<dbReference type="OMA" id="RCEIKDE"/>
<dbReference type="Pfam" id="PF06644">
    <property type="entry name" value="ATP11"/>
    <property type="match status" value="1"/>
</dbReference>
<accession>K6UX46</accession>
<sequence length="173" mass="21025">SRALKNIVKLPLLEREDKQKIIHIWKERYQNDKYVVADHINIGKYEQIKNNCKNNSHFIIPQRNQNGYINFYSQFIDHKLLFITALEEYNKLRENSTPYVTLHFFDELKSREIILTKLNIVNNVITKNQAIKFYNYILSFYSDANYFTYVCKFNNDSRNFHYDAFIDKFKHMF</sequence>
<dbReference type="PANTHER" id="PTHR13126">
    <property type="entry name" value="CHAPERONE ATP11"/>
    <property type="match status" value="1"/>
</dbReference>
<dbReference type="OrthoDB" id="16535at2759"/>
<comment type="similarity">
    <text evidence="2">Belongs to the ATP11 family.</text>
</comment>
<evidence type="ECO:0000256" key="3">
    <source>
        <dbReference type="ARBA" id="ARBA00022946"/>
    </source>
</evidence>
<dbReference type="KEGG" id="pcy:PCYB_131840"/>
<feature type="non-terminal residue" evidence="5">
    <location>
        <position position="1"/>
    </location>
</feature>
<dbReference type="PANTHER" id="PTHR13126:SF0">
    <property type="entry name" value="ATP SYNTHASE MITOCHONDRIAL F1 COMPLEX ASSEMBLY FACTOR 1"/>
    <property type="match status" value="1"/>
</dbReference>
<dbReference type="VEuPathDB" id="PlasmoDB:PCYB_131840"/>
<dbReference type="GO" id="GO:0005739">
    <property type="term" value="C:mitochondrion"/>
    <property type="evidence" value="ECO:0007669"/>
    <property type="project" value="UniProtKB-SubCell"/>
</dbReference>
<dbReference type="EMBL" id="DF157105">
    <property type="protein sequence ID" value="GAB68309.1"/>
    <property type="molecule type" value="Genomic_DNA"/>
</dbReference>
<name>K6UX46_PLACD</name>
<evidence type="ECO:0008006" key="7">
    <source>
        <dbReference type="Google" id="ProtNLM"/>
    </source>
</evidence>
<reference evidence="5 6" key="1">
    <citation type="journal article" date="2012" name="Nat. Genet.">
        <title>Plasmodium cynomolgi genome sequences provide insight into Plasmodium vivax and the monkey malaria clade.</title>
        <authorList>
            <person name="Tachibana S."/>
            <person name="Sullivan S.A."/>
            <person name="Kawai S."/>
            <person name="Nakamura S."/>
            <person name="Kim H.R."/>
            <person name="Goto N."/>
            <person name="Arisue N."/>
            <person name="Palacpac N.M.Q."/>
            <person name="Honma H."/>
            <person name="Yagi M."/>
            <person name="Tougan T."/>
            <person name="Katakai Y."/>
            <person name="Kaneko O."/>
            <person name="Mita T."/>
            <person name="Kita K."/>
            <person name="Yasutomi Y."/>
            <person name="Sutton P.L."/>
            <person name="Shakhbatyan R."/>
            <person name="Horii T."/>
            <person name="Yasunaga T."/>
            <person name="Barnwell J.W."/>
            <person name="Escalante A.A."/>
            <person name="Carlton J.M."/>
            <person name="Tanabe K."/>
        </authorList>
    </citation>
    <scope>NUCLEOTIDE SEQUENCE [LARGE SCALE GENOMIC DNA]</scope>
    <source>
        <strain evidence="5 6">B</strain>
    </source>
</reference>
<keyword evidence="6" id="KW-1185">Reference proteome</keyword>
<evidence type="ECO:0000256" key="2">
    <source>
        <dbReference type="ARBA" id="ARBA00009116"/>
    </source>
</evidence>
<dbReference type="GeneID" id="14694683"/>
<keyword evidence="4" id="KW-0496">Mitochondrion</keyword>
<evidence type="ECO:0000256" key="4">
    <source>
        <dbReference type="ARBA" id="ARBA00023128"/>
    </source>
</evidence>
<evidence type="ECO:0000313" key="5">
    <source>
        <dbReference type="EMBL" id="GAB68309.1"/>
    </source>
</evidence>
<dbReference type="InterPro" id="IPR010591">
    <property type="entry name" value="ATP11"/>
</dbReference>
<proteinExistence type="inferred from homology"/>
<gene>
    <name evidence="5" type="ORF">PCYB_131840</name>
</gene>
<organism evidence="5 6">
    <name type="scientific">Plasmodium cynomolgi (strain B)</name>
    <dbReference type="NCBI Taxonomy" id="1120755"/>
    <lineage>
        <taxon>Eukaryota</taxon>
        <taxon>Sar</taxon>
        <taxon>Alveolata</taxon>
        <taxon>Apicomplexa</taxon>
        <taxon>Aconoidasida</taxon>
        <taxon>Haemosporida</taxon>
        <taxon>Plasmodiidae</taxon>
        <taxon>Plasmodium</taxon>
        <taxon>Plasmodium (Plasmodium)</taxon>
    </lineage>
</organism>
<evidence type="ECO:0000256" key="1">
    <source>
        <dbReference type="ARBA" id="ARBA00004173"/>
    </source>
</evidence>
<evidence type="ECO:0000313" key="6">
    <source>
        <dbReference type="Proteomes" id="UP000006319"/>
    </source>
</evidence>
<dbReference type="GO" id="GO:0033615">
    <property type="term" value="P:mitochondrial proton-transporting ATP synthase complex assembly"/>
    <property type="evidence" value="ECO:0007669"/>
    <property type="project" value="TreeGrafter"/>
</dbReference>
<dbReference type="RefSeq" id="XP_004224256.1">
    <property type="nucleotide sequence ID" value="XM_004224208.1"/>
</dbReference>
<keyword evidence="3" id="KW-0809">Transit peptide</keyword>
<dbReference type="eggNOG" id="KOG3281">
    <property type="taxonomic scope" value="Eukaryota"/>
</dbReference>
<protein>
    <recommendedName>
        <fullName evidence="7">ATP synthase mitochondrial F1 complex assembly factor 1</fullName>
    </recommendedName>
</protein>
<comment type="subcellular location">
    <subcellularLocation>
        <location evidence="1">Mitochondrion</location>
    </subcellularLocation>
</comment>
<dbReference type="AlphaFoldDB" id="K6UX46"/>
<dbReference type="Proteomes" id="UP000006319">
    <property type="component" value="Chromosome 13"/>
</dbReference>